<keyword evidence="6" id="KW-1185">Reference proteome</keyword>
<dbReference type="PROSITE" id="PS01124">
    <property type="entry name" value="HTH_ARAC_FAMILY_2"/>
    <property type="match status" value="1"/>
</dbReference>
<dbReference type="Proteomes" id="UP001161423">
    <property type="component" value="Unassembled WGS sequence"/>
</dbReference>
<evidence type="ECO:0000256" key="3">
    <source>
        <dbReference type="ARBA" id="ARBA00023163"/>
    </source>
</evidence>
<protein>
    <submittedName>
        <fullName evidence="5">AraC family transcriptional regulator</fullName>
    </submittedName>
</protein>
<dbReference type="InterPro" id="IPR050204">
    <property type="entry name" value="AraC_XylS_family_regulators"/>
</dbReference>
<organism evidence="5 6">
    <name type="scientific">Methylophaga thalassica</name>
    <dbReference type="NCBI Taxonomy" id="40223"/>
    <lineage>
        <taxon>Bacteria</taxon>
        <taxon>Pseudomonadati</taxon>
        <taxon>Pseudomonadota</taxon>
        <taxon>Gammaproteobacteria</taxon>
        <taxon>Thiotrichales</taxon>
        <taxon>Piscirickettsiaceae</taxon>
        <taxon>Methylophaga</taxon>
    </lineage>
</organism>
<evidence type="ECO:0000256" key="1">
    <source>
        <dbReference type="ARBA" id="ARBA00023015"/>
    </source>
</evidence>
<gene>
    <name evidence="5" type="ORF">GCM10007891_15660</name>
</gene>
<feature type="domain" description="HTH araC/xylS-type" evidence="4">
    <location>
        <begin position="218"/>
        <end position="321"/>
    </location>
</feature>
<keyword evidence="2" id="KW-0238">DNA-binding</keyword>
<reference evidence="5" key="2">
    <citation type="submission" date="2023-01" db="EMBL/GenBank/DDBJ databases">
        <title>Draft genome sequence of Methylophaga thalassica strain NBRC 102424.</title>
        <authorList>
            <person name="Sun Q."/>
            <person name="Mori K."/>
        </authorList>
    </citation>
    <scope>NUCLEOTIDE SEQUENCE</scope>
    <source>
        <strain evidence="5">NBRC 102424</strain>
    </source>
</reference>
<dbReference type="PANTHER" id="PTHR46796">
    <property type="entry name" value="HTH-TYPE TRANSCRIPTIONAL ACTIVATOR RHAS-RELATED"/>
    <property type="match status" value="1"/>
</dbReference>
<dbReference type="Gene3D" id="1.10.10.60">
    <property type="entry name" value="Homeodomain-like"/>
    <property type="match status" value="1"/>
</dbReference>
<evidence type="ECO:0000259" key="4">
    <source>
        <dbReference type="PROSITE" id="PS01124"/>
    </source>
</evidence>
<accession>A0ABQ5TVY0</accession>
<evidence type="ECO:0000256" key="2">
    <source>
        <dbReference type="ARBA" id="ARBA00023125"/>
    </source>
</evidence>
<comment type="caution">
    <text evidence="5">The sequence shown here is derived from an EMBL/GenBank/DDBJ whole genome shotgun (WGS) entry which is preliminary data.</text>
</comment>
<dbReference type="RefSeq" id="WP_284722994.1">
    <property type="nucleotide sequence ID" value="NZ_BSND01000005.1"/>
</dbReference>
<dbReference type="SUPFAM" id="SSF46689">
    <property type="entry name" value="Homeodomain-like"/>
    <property type="match status" value="1"/>
</dbReference>
<evidence type="ECO:0000313" key="5">
    <source>
        <dbReference type="EMBL" id="GLP99712.1"/>
    </source>
</evidence>
<dbReference type="PANTHER" id="PTHR46796:SF12">
    <property type="entry name" value="HTH-TYPE DNA-BINDING TRANSCRIPTIONAL ACTIVATOR EUTR"/>
    <property type="match status" value="1"/>
</dbReference>
<sequence>MIPTQALVYCDQPLFDAYEQQLVQDWLPIEINQLSAGQFYGHYREVGNEAFRVVFEQQNQVVHKRAIIEKDFCTISFERTTQNQVRVSEYNAFENSLFFLPANVEVDIQAEGNAETVYFRFEQSALLESARAMNPRQWEMPVDSVLVFDGVNRQPLELFTDYLYQLSAMSSDDRQPEQQKHLNTSVMEHVLLSLDSSLLFDGQETDVVARRRAAKSVRLAIDYIHAKLDSHICPTIIDICKDVCISQRNLQYHFKKVMGITPNAYLYRLRLNRVRSQLLRPTDINMTVTQVASDWHFWHLGRFSNDYLQLFGELPSATLRRAFN</sequence>
<proteinExistence type="predicted"/>
<evidence type="ECO:0000313" key="6">
    <source>
        <dbReference type="Proteomes" id="UP001161423"/>
    </source>
</evidence>
<keyword evidence="3" id="KW-0804">Transcription</keyword>
<dbReference type="InterPro" id="IPR009057">
    <property type="entry name" value="Homeodomain-like_sf"/>
</dbReference>
<dbReference type="InterPro" id="IPR018060">
    <property type="entry name" value="HTH_AraC"/>
</dbReference>
<dbReference type="Pfam" id="PF12833">
    <property type="entry name" value="HTH_18"/>
    <property type="match status" value="1"/>
</dbReference>
<name>A0ABQ5TVY0_9GAMM</name>
<reference evidence="5" key="1">
    <citation type="journal article" date="2014" name="Int. J. Syst. Evol. Microbiol.">
        <title>Complete genome of a new Firmicutes species belonging to the dominant human colonic microbiota ('Ruminococcus bicirculans') reveals two chromosomes and a selective capacity to utilize plant glucans.</title>
        <authorList>
            <consortium name="NISC Comparative Sequencing Program"/>
            <person name="Wegmann U."/>
            <person name="Louis P."/>
            <person name="Goesmann A."/>
            <person name="Henrissat B."/>
            <person name="Duncan S.H."/>
            <person name="Flint H.J."/>
        </authorList>
    </citation>
    <scope>NUCLEOTIDE SEQUENCE</scope>
    <source>
        <strain evidence="5">NBRC 102424</strain>
    </source>
</reference>
<keyword evidence="1" id="KW-0805">Transcription regulation</keyword>
<dbReference type="SMART" id="SM00342">
    <property type="entry name" value="HTH_ARAC"/>
    <property type="match status" value="1"/>
</dbReference>
<dbReference type="EMBL" id="BSND01000005">
    <property type="protein sequence ID" value="GLP99712.1"/>
    <property type="molecule type" value="Genomic_DNA"/>
</dbReference>